<accession>A0A1W1XPV1</accession>
<dbReference type="PANTHER" id="PTHR32089:SF112">
    <property type="entry name" value="LYSOZYME-LIKE PROTEIN-RELATED"/>
    <property type="match status" value="1"/>
</dbReference>
<feature type="transmembrane region" description="Helical" evidence="5">
    <location>
        <begin position="167"/>
        <end position="193"/>
    </location>
</feature>
<dbReference type="GO" id="GO:0007165">
    <property type="term" value="P:signal transduction"/>
    <property type="evidence" value="ECO:0007669"/>
    <property type="project" value="UniProtKB-KW"/>
</dbReference>
<dbReference type="PANTHER" id="PTHR32089">
    <property type="entry name" value="METHYL-ACCEPTING CHEMOTAXIS PROTEIN MCPB"/>
    <property type="match status" value="1"/>
</dbReference>
<feature type="transmembrane region" description="Helical" evidence="5">
    <location>
        <begin position="7"/>
        <end position="25"/>
    </location>
</feature>
<dbReference type="GO" id="GO:0016020">
    <property type="term" value="C:membrane"/>
    <property type="evidence" value="ECO:0007669"/>
    <property type="project" value="UniProtKB-SubCell"/>
</dbReference>
<dbReference type="CDD" id="cd06225">
    <property type="entry name" value="HAMP"/>
    <property type="match status" value="1"/>
</dbReference>
<dbReference type="SMART" id="SM00283">
    <property type="entry name" value="MA"/>
    <property type="match status" value="1"/>
</dbReference>
<evidence type="ECO:0000256" key="3">
    <source>
        <dbReference type="ARBA" id="ARBA00029447"/>
    </source>
</evidence>
<evidence type="ECO:0000256" key="1">
    <source>
        <dbReference type="ARBA" id="ARBA00004370"/>
    </source>
</evidence>
<dbReference type="GO" id="GO:0004888">
    <property type="term" value="F:transmembrane signaling receptor activity"/>
    <property type="evidence" value="ECO:0007669"/>
    <property type="project" value="InterPro"/>
</dbReference>
<dbReference type="InterPro" id="IPR004089">
    <property type="entry name" value="MCPsignal_dom"/>
</dbReference>
<feature type="domain" description="HAMP" evidence="7">
    <location>
        <begin position="194"/>
        <end position="245"/>
    </location>
</feature>
<name>A0A1W1XPV1_9NEIS</name>
<evidence type="ECO:0000259" key="7">
    <source>
        <dbReference type="PROSITE" id="PS50885"/>
    </source>
</evidence>
<evidence type="ECO:0000313" key="9">
    <source>
        <dbReference type="Proteomes" id="UP000192761"/>
    </source>
</evidence>
<evidence type="ECO:0000256" key="2">
    <source>
        <dbReference type="ARBA" id="ARBA00023224"/>
    </source>
</evidence>
<dbReference type="Pfam" id="PF00672">
    <property type="entry name" value="HAMP"/>
    <property type="match status" value="1"/>
</dbReference>
<dbReference type="Pfam" id="PF00015">
    <property type="entry name" value="MCPsignal"/>
    <property type="match status" value="1"/>
</dbReference>
<protein>
    <submittedName>
        <fullName evidence="8">Methyl-accepting chemotaxis protein</fullName>
    </submittedName>
</protein>
<keyword evidence="9" id="KW-1185">Reference proteome</keyword>
<dbReference type="PRINTS" id="PR00260">
    <property type="entry name" value="CHEMTRNSDUCR"/>
</dbReference>
<evidence type="ECO:0000313" key="8">
    <source>
        <dbReference type="EMBL" id="SMC25916.1"/>
    </source>
</evidence>
<dbReference type="InterPro" id="IPR004090">
    <property type="entry name" value="Chemotax_Me-accpt_rcpt"/>
</dbReference>
<organism evidence="8 9">
    <name type="scientific">Andreprevotia lacus DSM 23236</name>
    <dbReference type="NCBI Taxonomy" id="1121001"/>
    <lineage>
        <taxon>Bacteria</taxon>
        <taxon>Pseudomonadati</taxon>
        <taxon>Pseudomonadota</taxon>
        <taxon>Betaproteobacteria</taxon>
        <taxon>Neisseriales</taxon>
        <taxon>Chitinibacteraceae</taxon>
        <taxon>Andreprevotia</taxon>
    </lineage>
</organism>
<evidence type="ECO:0000256" key="5">
    <source>
        <dbReference type="SAM" id="Phobius"/>
    </source>
</evidence>
<dbReference type="SMART" id="SM00304">
    <property type="entry name" value="HAMP"/>
    <property type="match status" value="1"/>
</dbReference>
<evidence type="ECO:0000256" key="4">
    <source>
        <dbReference type="PROSITE-ProRule" id="PRU00284"/>
    </source>
</evidence>
<dbReference type="RefSeq" id="WP_084090990.1">
    <property type="nucleotide sequence ID" value="NZ_FWXD01000012.1"/>
</dbReference>
<proteinExistence type="inferred from homology"/>
<dbReference type="PROSITE" id="PS50885">
    <property type="entry name" value="HAMP"/>
    <property type="match status" value="1"/>
</dbReference>
<reference evidence="8 9" key="1">
    <citation type="submission" date="2017-04" db="EMBL/GenBank/DDBJ databases">
        <authorList>
            <person name="Afonso C.L."/>
            <person name="Miller P.J."/>
            <person name="Scott M.A."/>
            <person name="Spackman E."/>
            <person name="Goraichik I."/>
            <person name="Dimitrov K.M."/>
            <person name="Suarez D.L."/>
            <person name="Swayne D.E."/>
        </authorList>
    </citation>
    <scope>NUCLEOTIDE SEQUENCE [LARGE SCALE GENOMIC DNA]</scope>
    <source>
        <strain evidence="8 9">DSM 23236</strain>
    </source>
</reference>
<sequence length="524" mass="55525">MRISAQLKIVSAVTVAALLGLGVWISTQISLLQNDYRRYHDSQQAQAAVAAMRSTMLIVSRADPLAPDTGERLNEAEQAVQKHAAGLLDNSDAGKALSAALNQHWQEYLKQFRSAVRISETSPQDALNIPEQIYKNELVPVLGALDTSSGAMQSEAREVTNAIGNRMLALLASTLVPLTLTALLIVASQLYFARKLKARLATMSAASEQLAQGDLTGRMVESDDEIGDLGRSLNRFLSRLTETLSQVSLAAQTTRSDAGDVTRLADAIHADAARQTAHLQDIGGASQTLQSAVNAVAEQAEQAAEVAAETRDAAGSATAAGRNSIVRLNALGSEFADAETALSTLTDAVQDIVRVAQGIEDIAGQTNLLALNAAIEAARAGEAGRGFAVVADEVRKLSVQTASSTRDIHHILDTTREKARQTLQAMQAASSRVGECLGDGEAIASSLGQIGADAQRVSELMDAIAVAVEEQGQASVAIHERLAGIGDGAQQSSRRSEEMLGDMRDLTETANQLDRQLAAFRFRR</sequence>
<comment type="subcellular location">
    <subcellularLocation>
        <location evidence="1">Membrane</location>
    </subcellularLocation>
</comment>
<evidence type="ECO:0000259" key="6">
    <source>
        <dbReference type="PROSITE" id="PS50111"/>
    </source>
</evidence>
<keyword evidence="5" id="KW-0472">Membrane</keyword>
<dbReference type="InterPro" id="IPR003660">
    <property type="entry name" value="HAMP_dom"/>
</dbReference>
<dbReference type="GO" id="GO:0006935">
    <property type="term" value="P:chemotaxis"/>
    <property type="evidence" value="ECO:0007669"/>
    <property type="project" value="InterPro"/>
</dbReference>
<keyword evidence="5" id="KW-1133">Transmembrane helix</keyword>
<dbReference type="FunFam" id="1.10.287.950:FF:000001">
    <property type="entry name" value="Methyl-accepting chemotaxis sensory transducer"/>
    <property type="match status" value="1"/>
</dbReference>
<keyword evidence="2 4" id="KW-0807">Transducer</keyword>
<dbReference type="EMBL" id="FWXD01000012">
    <property type="protein sequence ID" value="SMC25916.1"/>
    <property type="molecule type" value="Genomic_DNA"/>
</dbReference>
<dbReference type="Gene3D" id="1.10.287.950">
    <property type="entry name" value="Methyl-accepting chemotaxis protein"/>
    <property type="match status" value="1"/>
</dbReference>
<dbReference type="STRING" id="1121001.SAMN02745857_02345"/>
<feature type="domain" description="Methyl-accepting transducer" evidence="6">
    <location>
        <begin position="250"/>
        <end position="486"/>
    </location>
</feature>
<dbReference type="PROSITE" id="PS50111">
    <property type="entry name" value="CHEMOTAXIS_TRANSDUC_2"/>
    <property type="match status" value="1"/>
</dbReference>
<keyword evidence="5" id="KW-0812">Transmembrane</keyword>
<gene>
    <name evidence="8" type="ORF">SAMN02745857_02345</name>
</gene>
<dbReference type="SUPFAM" id="SSF58104">
    <property type="entry name" value="Methyl-accepting chemotaxis protein (MCP) signaling domain"/>
    <property type="match status" value="1"/>
</dbReference>
<comment type="similarity">
    <text evidence="3">Belongs to the methyl-accepting chemotaxis (MCP) protein family.</text>
</comment>
<dbReference type="AlphaFoldDB" id="A0A1W1XPV1"/>
<dbReference type="Proteomes" id="UP000192761">
    <property type="component" value="Unassembled WGS sequence"/>
</dbReference>